<evidence type="ECO:0008006" key="5">
    <source>
        <dbReference type="Google" id="ProtNLM"/>
    </source>
</evidence>
<dbReference type="EMBL" id="KE720726">
    <property type="protein sequence ID" value="ERF76627.1"/>
    <property type="molecule type" value="Genomic_DNA"/>
</dbReference>
<accession>U1GG57</accession>
<protein>
    <recommendedName>
        <fullName evidence="5">Peptidase M10 metallopeptidase domain-containing protein</fullName>
    </recommendedName>
</protein>
<dbReference type="RefSeq" id="XP_007786023.1">
    <property type="nucleotide sequence ID" value="XM_007787833.1"/>
</dbReference>
<proteinExistence type="predicted"/>
<reference evidence="4" key="1">
    <citation type="journal article" date="2014" name="BMC Genomics">
        <title>Genome characteristics reveal the impact of lichenization on lichen-forming fungus Endocarpon pusillum Hedwig (Verrucariales, Ascomycota).</title>
        <authorList>
            <person name="Wang Y.-Y."/>
            <person name="Liu B."/>
            <person name="Zhang X.-Y."/>
            <person name="Zhou Q.-M."/>
            <person name="Zhang T."/>
            <person name="Li H."/>
            <person name="Yu Y.-F."/>
            <person name="Zhang X.-L."/>
            <person name="Hao X.-Y."/>
            <person name="Wang M."/>
            <person name="Wang L."/>
            <person name="Wei J.-C."/>
        </authorList>
    </citation>
    <scope>NUCLEOTIDE SEQUENCE [LARGE SCALE GENOMIC DNA]</scope>
    <source>
        <strain evidence="4">Z07020 / HMAS-L-300199</strain>
    </source>
</reference>
<evidence type="ECO:0000256" key="2">
    <source>
        <dbReference type="SAM" id="MobiDB-lite"/>
    </source>
</evidence>
<sequence length="707" mass="77060">MNAPPLPDSLPFGEASKAIDWKDAPLPPLVTFPPPFPFPPRTRVVRQGAWLVNYIPSNTTNVAYDGTIRVETHGTGATRTASGDLYQRPVIMIPTLPVPFPPGAPRTIMLNAPNPSKGIPIQSRRRYRYYLRVTEILESFTLSNSFALGLQMWKYTAAADNTATWSNDGDFAATMKWMTPPANSGYPSASDYLEGDLLKAGAVVGRLKMGWVSESYRKATLEIDTVNGADRPLDSGAGQNWETVYKALGYDVTLDLSDTNVTEPSGDGWTDAEAHAAMMAHRDENNLDVEWRYHMLAVKKLDSTSRGILYDWDATDSNKVPREGVAIAANYVFESAPDPANGIPDWGPVKGKKFSTVKAAYFRAAVHEMGHAFGISRHNTVNTGFMNTTDAIARAASSTPATPFPKNILWDYADDDRKKLRHWSDMFVRPGGIVFGGASNTTPPITTDDEIEVPELKLEVTALLSEVPLGAPVRIDVKLTNTSEAPMLAPRDVGLRSACMTGFVQDASGKVRTFRPLVHCVDSIDTAVLEAGESIAGSMTLLRGAEGALFPSSGVSQIILKAGWDVGDCSVQATVTGKTTVFITDAHDMKHAAAAHKILTTPDAHLVLVLGGDHLEDGIKAIQQAVEDKTLGPHYAVVEAKRLAQSFEERCANCEEAKKLVEQKGVVASRKEKAKLVRLFQKHEHAQGKRQNGIREALKQEEKNKKK</sequence>
<dbReference type="AlphaFoldDB" id="U1GG57"/>
<feature type="compositionally biased region" description="Basic and acidic residues" evidence="2">
    <location>
        <begin position="696"/>
        <end position="707"/>
    </location>
</feature>
<organism evidence="3 4">
    <name type="scientific">Endocarpon pusillum (strain Z07020 / HMAS-L-300199)</name>
    <name type="common">Lichen-forming fungus</name>
    <dbReference type="NCBI Taxonomy" id="1263415"/>
    <lineage>
        <taxon>Eukaryota</taxon>
        <taxon>Fungi</taxon>
        <taxon>Dikarya</taxon>
        <taxon>Ascomycota</taxon>
        <taxon>Pezizomycotina</taxon>
        <taxon>Eurotiomycetes</taxon>
        <taxon>Chaetothyriomycetidae</taxon>
        <taxon>Verrucariales</taxon>
        <taxon>Verrucariaceae</taxon>
        <taxon>Endocarpon</taxon>
    </lineage>
</organism>
<keyword evidence="1" id="KW-0175">Coiled coil</keyword>
<dbReference type="HOGENOM" id="CLU_025788_0_0_1"/>
<dbReference type="OrthoDB" id="406838at2759"/>
<evidence type="ECO:0000313" key="4">
    <source>
        <dbReference type="Proteomes" id="UP000019373"/>
    </source>
</evidence>
<evidence type="ECO:0000313" key="3">
    <source>
        <dbReference type="EMBL" id="ERF76627.1"/>
    </source>
</evidence>
<gene>
    <name evidence="3" type="ORF">EPUS_04447</name>
</gene>
<feature type="region of interest" description="Disordered" evidence="2">
    <location>
        <begin position="681"/>
        <end position="707"/>
    </location>
</feature>
<dbReference type="Proteomes" id="UP000019373">
    <property type="component" value="Unassembled WGS sequence"/>
</dbReference>
<feature type="coiled-coil region" evidence="1">
    <location>
        <begin position="637"/>
        <end position="664"/>
    </location>
</feature>
<name>U1GG57_ENDPU</name>
<dbReference type="eggNOG" id="ENOG502RI85">
    <property type="taxonomic scope" value="Eukaryota"/>
</dbReference>
<evidence type="ECO:0000256" key="1">
    <source>
        <dbReference type="SAM" id="Coils"/>
    </source>
</evidence>
<keyword evidence="4" id="KW-1185">Reference proteome</keyword>
<dbReference type="GeneID" id="19239402"/>
<dbReference type="OMA" id="WNHADRN"/>